<evidence type="ECO:0000313" key="3">
    <source>
        <dbReference type="Proteomes" id="UP000691718"/>
    </source>
</evidence>
<dbReference type="Proteomes" id="UP000691718">
    <property type="component" value="Unassembled WGS sequence"/>
</dbReference>
<organism evidence="2 3">
    <name type="scientific">Parnassius apollo</name>
    <name type="common">Apollo butterfly</name>
    <name type="synonym">Papilio apollo</name>
    <dbReference type="NCBI Taxonomy" id="110799"/>
    <lineage>
        <taxon>Eukaryota</taxon>
        <taxon>Metazoa</taxon>
        <taxon>Ecdysozoa</taxon>
        <taxon>Arthropoda</taxon>
        <taxon>Hexapoda</taxon>
        <taxon>Insecta</taxon>
        <taxon>Pterygota</taxon>
        <taxon>Neoptera</taxon>
        <taxon>Endopterygota</taxon>
        <taxon>Lepidoptera</taxon>
        <taxon>Glossata</taxon>
        <taxon>Ditrysia</taxon>
        <taxon>Papilionoidea</taxon>
        <taxon>Papilionidae</taxon>
        <taxon>Parnassiinae</taxon>
        <taxon>Parnassini</taxon>
        <taxon>Parnassius</taxon>
        <taxon>Parnassius</taxon>
    </lineage>
</organism>
<dbReference type="AlphaFoldDB" id="A0A8S3WVS2"/>
<accession>A0A8S3WVS2</accession>
<proteinExistence type="predicted"/>
<reference evidence="2" key="1">
    <citation type="submission" date="2021-04" db="EMBL/GenBank/DDBJ databases">
        <authorList>
            <person name="Tunstrom K."/>
        </authorList>
    </citation>
    <scope>NUCLEOTIDE SEQUENCE</scope>
</reference>
<dbReference type="OrthoDB" id="7290447at2759"/>
<protein>
    <submittedName>
        <fullName evidence="2">(apollo) hypothetical protein</fullName>
    </submittedName>
</protein>
<gene>
    <name evidence="2" type="ORF">PAPOLLO_LOCUS10811</name>
</gene>
<keyword evidence="3" id="KW-1185">Reference proteome</keyword>
<feature type="compositionally biased region" description="Polar residues" evidence="1">
    <location>
        <begin position="36"/>
        <end position="50"/>
    </location>
</feature>
<evidence type="ECO:0000256" key="1">
    <source>
        <dbReference type="SAM" id="MobiDB-lite"/>
    </source>
</evidence>
<comment type="caution">
    <text evidence="2">The sequence shown here is derived from an EMBL/GenBank/DDBJ whole genome shotgun (WGS) entry which is preliminary data.</text>
</comment>
<evidence type="ECO:0000313" key="2">
    <source>
        <dbReference type="EMBL" id="CAG4984229.1"/>
    </source>
</evidence>
<feature type="region of interest" description="Disordered" evidence="1">
    <location>
        <begin position="26"/>
        <end position="50"/>
    </location>
</feature>
<sequence length="127" mass="14581">MKSKLLYDSLMKDISKSELRQQIPQLPEHASKHHQAISSPIKDQTVKSVNGGFSSHMSSVLLDHPFVQKNGRNDYLVMQPQALDPYVTVIPNDIYYNHEKTCVNWLEECNAQGIRAKLLQKLRSPYM</sequence>
<dbReference type="EMBL" id="CAJQZP010000774">
    <property type="protein sequence ID" value="CAG4984229.1"/>
    <property type="molecule type" value="Genomic_DNA"/>
</dbReference>
<name>A0A8S3WVS2_PARAO</name>